<name>A0A371X0D9_9HYPH</name>
<feature type="transmembrane region" description="Helical" evidence="5">
    <location>
        <begin position="39"/>
        <end position="61"/>
    </location>
</feature>
<dbReference type="RefSeq" id="WP_116684179.1">
    <property type="nucleotide sequence ID" value="NZ_QURL01000006.1"/>
</dbReference>
<reference evidence="7 8" key="1">
    <citation type="submission" date="2018-08" db="EMBL/GenBank/DDBJ databases">
        <title>Fulvimarina sp. 85, whole genome shotgun sequence.</title>
        <authorList>
            <person name="Tuo L."/>
        </authorList>
    </citation>
    <scope>NUCLEOTIDE SEQUENCE [LARGE SCALE GENOMIC DNA]</scope>
    <source>
        <strain evidence="7 8">85</strain>
    </source>
</reference>
<dbReference type="PANTHER" id="PTHR21016:SF25">
    <property type="entry name" value="TM2 DOMAIN-CONTAINING PROTEIN DDB_G0277895-RELATED"/>
    <property type="match status" value="1"/>
</dbReference>
<keyword evidence="8" id="KW-1185">Reference proteome</keyword>
<gene>
    <name evidence="7" type="ORF">DYI37_15620</name>
</gene>
<evidence type="ECO:0000313" key="7">
    <source>
        <dbReference type="EMBL" id="RFC62655.1"/>
    </source>
</evidence>
<dbReference type="InterPro" id="IPR007829">
    <property type="entry name" value="TM2"/>
</dbReference>
<evidence type="ECO:0000256" key="1">
    <source>
        <dbReference type="ARBA" id="ARBA00004141"/>
    </source>
</evidence>
<dbReference type="GO" id="GO:0016020">
    <property type="term" value="C:membrane"/>
    <property type="evidence" value="ECO:0007669"/>
    <property type="project" value="UniProtKB-SubCell"/>
</dbReference>
<dbReference type="AlphaFoldDB" id="A0A371X0D9"/>
<dbReference type="Pfam" id="PF05154">
    <property type="entry name" value="TM2"/>
    <property type="match status" value="1"/>
</dbReference>
<feature type="transmembrane region" description="Helical" evidence="5">
    <location>
        <begin position="12"/>
        <end position="33"/>
    </location>
</feature>
<accession>A0A371X0D9</accession>
<keyword evidence="3 5" id="KW-1133">Transmembrane helix</keyword>
<feature type="domain" description="TM2" evidence="6">
    <location>
        <begin position="10"/>
        <end position="60"/>
    </location>
</feature>
<comment type="subcellular location">
    <subcellularLocation>
        <location evidence="1">Membrane</location>
        <topology evidence="1">Multi-pass membrane protein</topology>
    </subcellularLocation>
</comment>
<evidence type="ECO:0000256" key="5">
    <source>
        <dbReference type="SAM" id="Phobius"/>
    </source>
</evidence>
<evidence type="ECO:0000256" key="4">
    <source>
        <dbReference type="ARBA" id="ARBA00023136"/>
    </source>
</evidence>
<dbReference type="OrthoDB" id="2004788at2"/>
<evidence type="ECO:0000256" key="3">
    <source>
        <dbReference type="ARBA" id="ARBA00022989"/>
    </source>
</evidence>
<keyword evidence="4 5" id="KW-0472">Membrane</keyword>
<evidence type="ECO:0000256" key="2">
    <source>
        <dbReference type="ARBA" id="ARBA00022692"/>
    </source>
</evidence>
<protein>
    <submittedName>
        <fullName evidence="7">NINE protein</fullName>
    </submittedName>
</protein>
<evidence type="ECO:0000313" key="8">
    <source>
        <dbReference type="Proteomes" id="UP000264310"/>
    </source>
</evidence>
<dbReference type="EMBL" id="QURL01000006">
    <property type="protein sequence ID" value="RFC62655.1"/>
    <property type="molecule type" value="Genomic_DNA"/>
</dbReference>
<keyword evidence="2 5" id="KW-0812">Transmembrane</keyword>
<dbReference type="Proteomes" id="UP000264310">
    <property type="component" value="Unassembled WGS sequence"/>
</dbReference>
<comment type="caution">
    <text evidence="7">The sequence shown here is derived from an EMBL/GenBank/DDBJ whole genome shotgun (WGS) entry which is preliminary data.</text>
</comment>
<evidence type="ECO:0000259" key="6">
    <source>
        <dbReference type="Pfam" id="PF05154"/>
    </source>
</evidence>
<sequence>MSLERPIEEEKSAAVSYLLWCSCFFGVCGIHRFYNGRPISGTIWLLTLGLLFIGQIIDLFLIPGHVREQNLERRIARRERGLR</sequence>
<dbReference type="PROSITE" id="PS51257">
    <property type="entry name" value="PROKAR_LIPOPROTEIN"/>
    <property type="match status" value="1"/>
</dbReference>
<proteinExistence type="predicted"/>
<dbReference type="PANTHER" id="PTHR21016">
    <property type="entry name" value="BETA-AMYLOID BINDING PROTEIN-RELATED"/>
    <property type="match status" value="1"/>
</dbReference>
<organism evidence="7 8">
    <name type="scientific">Fulvimarina endophytica</name>
    <dbReference type="NCBI Taxonomy" id="2293836"/>
    <lineage>
        <taxon>Bacteria</taxon>
        <taxon>Pseudomonadati</taxon>
        <taxon>Pseudomonadota</taxon>
        <taxon>Alphaproteobacteria</taxon>
        <taxon>Hyphomicrobiales</taxon>
        <taxon>Aurantimonadaceae</taxon>
        <taxon>Fulvimarina</taxon>
    </lineage>
</organism>
<dbReference type="InterPro" id="IPR050932">
    <property type="entry name" value="TM2D1-3-like"/>
</dbReference>